<evidence type="ECO:0000313" key="1">
    <source>
        <dbReference type="EMBL" id="MFC6202886.1"/>
    </source>
</evidence>
<name>A0ABW1SMV6_9LACO</name>
<dbReference type="InterPro" id="IPR025911">
    <property type="entry name" value="ToxN/AbiQ_toxin"/>
</dbReference>
<keyword evidence="2" id="KW-1185">Reference proteome</keyword>
<accession>A0ABW1SMV6</accession>
<dbReference type="Gene3D" id="3.10.129.130">
    <property type="match status" value="1"/>
</dbReference>
<dbReference type="EMBL" id="JBHSSE010000028">
    <property type="protein sequence ID" value="MFC6202886.1"/>
    <property type="molecule type" value="Genomic_DNA"/>
</dbReference>
<protein>
    <submittedName>
        <fullName evidence="1">Type III toxin-antitoxin system ToxN/AbiQ family toxin</fullName>
    </submittedName>
</protein>
<reference evidence="2" key="1">
    <citation type="journal article" date="2019" name="Int. J. Syst. Evol. Microbiol.">
        <title>The Global Catalogue of Microorganisms (GCM) 10K type strain sequencing project: providing services to taxonomists for standard genome sequencing and annotation.</title>
        <authorList>
            <consortium name="The Broad Institute Genomics Platform"/>
            <consortium name="The Broad Institute Genome Sequencing Center for Infectious Disease"/>
            <person name="Wu L."/>
            <person name="Ma J."/>
        </authorList>
    </citation>
    <scope>NUCLEOTIDE SEQUENCE [LARGE SCALE GENOMIC DNA]</scope>
    <source>
        <strain evidence="2">CCM 8930</strain>
    </source>
</reference>
<sequence>MKLVYIDDTYIKYLRQFDTRVLWNKERRPYVGILLSVNNFTYFAPLESAKQGKRTNRRLALQIWNRINIDKDPISFLLINDMIPVSKTNWRQIDLETEKKRDLNKYLMLMNELNYLRPREVQIIKQAHSVYNNTTVKKVPFFKKMCLNFKLLETKSLVFDNRNNNTNL</sequence>
<dbReference type="RefSeq" id="WP_137615998.1">
    <property type="nucleotide sequence ID" value="NZ_BJDI01000006.1"/>
</dbReference>
<dbReference type="Proteomes" id="UP001596171">
    <property type="component" value="Unassembled WGS sequence"/>
</dbReference>
<evidence type="ECO:0000313" key="2">
    <source>
        <dbReference type="Proteomes" id="UP001596171"/>
    </source>
</evidence>
<dbReference type="Pfam" id="PF13958">
    <property type="entry name" value="ToxN_toxin"/>
    <property type="match status" value="1"/>
</dbReference>
<proteinExistence type="predicted"/>
<comment type="caution">
    <text evidence="1">The sequence shown here is derived from an EMBL/GenBank/DDBJ whole genome shotgun (WGS) entry which is preliminary data.</text>
</comment>
<organism evidence="1 2">
    <name type="scientific">Lactiplantibacillus nangangensis</name>
    <dbReference type="NCBI Taxonomy" id="2559917"/>
    <lineage>
        <taxon>Bacteria</taxon>
        <taxon>Bacillati</taxon>
        <taxon>Bacillota</taxon>
        <taxon>Bacilli</taxon>
        <taxon>Lactobacillales</taxon>
        <taxon>Lactobacillaceae</taxon>
        <taxon>Lactiplantibacillus</taxon>
    </lineage>
</organism>
<gene>
    <name evidence="1" type="ORF">ACFP1L_13515</name>
</gene>
<dbReference type="InterPro" id="IPR053735">
    <property type="entry name" value="Type_III_TA_endoRNase"/>
</dbReference>